<evidence type="ECO:0008006" key="4">
    <source>
        <dbReference type="Google" id="ProtNLM"/>
    </source>
</evidence>
<reference evidence="3" key="1">
    <citation type="submission" date="2022-10" db="EMBL/GenBank/DDBJ databases">
        <title>Genome assembly of Pristionchus species.</title>
        <authorList>
            <person name="Yoshida K."/>
            <person name="Sommer R.J."/>
        </authorList>
    </citation>
    <scope>NUCLEOTIDE SEQUENCE [LARGE SCALE GENOMIC DNA]</scope>
    <source>
        <strain evidence="3">RS5460</strain>
    </source>
</reference>
<protein>
    <recommendedName>
        <fullName evidence="4">G protein-coupled receptor</fullName>
    </recommendedName>
</protein>
<accession>A0AAN5CJ22</accession>
<comment type="caution">
    <text evidence="2">The sequence shown here is derived from an EMBL/GenBank/DDBJ whole genome shotgun (WGS) entry which is preliminary data.</text>
</comment>
<evidence type="ECO:0000313" key="2">
    <source>
        <dbReference type="EMBL" id="GMR45347.1"/>
    </source>
</evidence>
<feature type="transmembrane region" description="Helical" evidence="1">
    <location>
        <begin position="56"/>
        <end position="80"/>
    </location>
</feature>
<dbReference type="AlphaFoldDB" id="A0AAN5CJ22"/>
<dbReference type="PANTHER" id="PTHR23021">
    <property type="entry name" value="SERPENTINE RECEPTOR, CLASS T"/>
    <property type="match status" value="1"/>
</dbReference>
<proteinExistence type="predicted"/>
<keyword evidence="1" id="KW-1133">Transmembrane helix</keyword>
<dbReference type="PANTHER" id="PTHR23021:SF11">
    <property type="entry name" value="SERPENTINE RECEPTOR, CLASS T"/>
    <property type="match status" value="1"/>
</dbReference>
<feature type="non-terminal residue" evidence="2">
    <location>
        <position position="1"/>
    </location>
</feature>
<dbReference type="Pfam" id="PF10321">
    <property type="entry name" value="7TM_GPCR_Srt"/>
    <property type="match status" value="1"/>
</dbReference>
<evidence type="ECO:0000313" key="3">
    <source>
        <dbReference type="Proteomes" id="UP001328107"/>
    </source>
</evidence>
<dbReference type="SUPFAM" id="SSF81321">
    <property type="entry name" value="Family A G protein-coupled receptor-like"/>
    <property type="match status" value="1"/>
</dbReference>
<keyword evidence="3" id="KW-1185">Reference proteome</keyword>
<dbReference type="InterPro" id="IPR019425">
    <property type="entry name" value="7TM_GPCR_serpentine_rcpt_Srt"/>
</dbReference>
<organism evidence="2 3">
    <name type="scientific">Pristionchus mayeri</name>
    <dbReference type="NCBI Taxonomy" id="1317129"/>
    <lineage>
        <taxon>Eukaryota</taxon>
        <taxon>Metazoa</taxon>
        <taxon>Ecdysozoa</taxon>
        <taxon>Nematoda</taxon>
        <taxon>Chromadorea</taxon>
        <taxon>Rhabditida</taxon>
        <taxon>Rhabditina</taxon>
        <taxon>Diplogasteromorpha</taxon>
        <taxon>Diplogasteroidea</taxon>
        <taxon>Neodiplogasteridae</taxon>
        <taxon>Pristionchus</taxon>
    </lineage>
</organism>
<feature type="transmembrane region" description="Helical" evidence="1">
    <location>
        <begin position="191"/>
        <end position="211"/>
    </location>
</feature>
<feature type="transmembrane region" description="Helical" evidence="1">
    <location>
        <begin position="101"/>
        <end position="120"/>
    </location>
</feature>
<gene>
    <name evidence="2" type="ORF">PMAYCL1PPCAC_15542</name>
</gene>
<feature type="transmembrane region" description="Helical" evidence="1">
    <location>
        <begin position="22"/>
        <end position="44"/>
    </location>
</feature>
<feature type="transmembrane region" description="Helical" evidence="1">
    <location>
        <begin position="152"/>
        <end position="170"/>
    </location>
</feature>
<dbReference type="Proteomes" id="UP001328107">
    <property type="component" value="Unassembled WGS sequence"/>
</dbReference>
<dbReference type="EMBL" id="BTRK01000004">
    <property type="protein sequence ID" value="GMR45347.1"/>
    <property type="molecule type" value="Genomic_DNA"/>
</dbReference>
<keyword evidence="1" id="KW-0812">Transmembrane</keyword>
<feature type="non-terminal residue" evidence="2">
    <location>
        <position position="235"/>
    </location>
</feature>
<evidence type="ECO:0000256" key="1">
    <source>
        <dbReference type="SAM" id="Phobius"/>
    </source>
</evidence>
<sequence length="235" mass="26746">QILYLPCTIALCKERSHACYRIMLWLAVVDTIAIVVNSIAFGYILIEDLVFCSQPWFIWVVGCAGMGLWCGECIGCLLLVTFRLFEMLNIGARFEARTNMLIVFATCYLFYFGLFTPPVLSNARHMAMFFDPFIGHLPTEIYVNWPHTFNNLLVVLTSATLYAILCAIVLKEQCSGKDERAKISRKCKLQIFIQASLICVFNVAASLEYIYMNFFPTPQILIQLGHISWQIAHGE</sequence>
<name>A0AAN5CJ22_9BILA</name>
<keyword evidence="1" id="KW-0472">Membrane</keyword>